<evidence type="ECO:0000256" key="1">
    <source>
        <dbReference type="ARBA" id="ARBA00004508"/>
    </source>
</evidence>
<reference evidence="13" key="2">
    <citation type="journal article" date="2024" name="Plant">
        <title>Genomic evolution and insights into agronomic trait innovations of Sesamum species.</title>
        <authorList>
            <person name="Miao H."/>
            <person name="Wang L."/>
            <person name="Qu L."/>
            <person name="Liu H."/>
            <person name="Sun Y."/>
            <person name="Le M."/>
            <person name="Wang Q."/>
            <person name="Wei S."/>
            <person name="Zheng Y."/>
            <person name="Lin W."/>
            <person name="Duan Y."/>
            <person name="Cao H."/>
            <person name="Xiong S."/>
            <person name="Wang X."/>
            <person name="Wei L."/>
            <person name="Li C."/>
            <person name="Ma Q."/>
            <person name="Ju M."/>
            <person name="Zhao R."/>
            <person name="Li G."/>
            <person name="Mu C."/>
            <person name="Tian Q."/>
            <person name="Mei H."/>
            <person name="Zhang T."/>
            <person name="Gao T."/>
            <person name="Zhang H."/>
        </authorList>
    </citation>
    <scope>NUCLEOTIDE SEQUENCE</scope>
    <source>
        <strain evidence="13">3651</strain>
    </source>
</reference>
<dbReference type="InterPro" id="IPR044777">
    <property type="entry name" value="SLC17A9-like"/>
</dbReference>
<dbReference type="FunFam" id="1.20.1250.20:FF:000131">
    <property type="entry name" value="Probable anion transporter 3, chloroplastic"/>
    <property type="match status" value="1"/>
</dbReference>
<feature type="transmembrane region" description="Helical" evidence="11">
    <location>
        <begin position="141"/>
        <end position="161"/>
    </location>
</feature>
<evidence type="ECO:0000256" key="4">
    <source>
        <dbReference type="ARBA" id="ARBA00022692"/>
    </source>
</evidence>
<evidence type="ECO:0000313" key="14">
    <source>
        <dbReference type="Proteomes" id="UP001293254"/>
    </source>
</evidence>
<evidence type="ECO:0000256" key="8">
    <source>
        <dbReference type="ARBA" id="ARBA00024362"/>
    </source>
</evidence>
<comment type="function">
    <text evidence="10">Inorganic phosphate and probable anion transporter.</text>
</comment>
<feature type="transmembrane region" description="Helical" evidence="11">
    <location>
        <begin position="202"/>
        <end position="224"/>
    </location>
</feature>
<evidence type="ECO:0000256" key="9">
    <source>
        <dbReference type="ARBA" id="ARBA00044504"/>
    </source>
</evidence>
<feature type="transmembrane region" description="Helical" evidence="11">
    <location>
        <begin position="376"/>
        <end position="395"/>
    </location>
</feature>
<evidence type="ECO:0000256" key="7">
    <source>
        <dbReference type="ARBA" id="ARBA00023136"/>
    </source>
</evidence>
<evidence type="ECO:0000256" key="6">
    <source>
        <dbReference type="ARBA" id="ARBA00022989"/>
    </source>
</evidence>
<keyword evidence="6 11" id="KW-1133">Transmembrane helix</keyword>
<dbReference type="GO" id="GO:0031969">
    <property type="term" value="C:chloroplast membrane"/>
    <property type="evidence" value="ECO:0007669"/>
    <property type="project" value="UniProtKB-SubCell"/>
</dbReference>
<evidence type="ECO:0000256" key="3">
    <source>
        <dbReference type="ARBA" id="ARBA00022640"/>
    </source>
</evidence>
<dbReference type="PANTHER" id="PTHR11662">
    <property type="entry name" value="SOLUTE CARRIER FAMILY 17"/>
    <property type="match status" value="1"/>
</dbReference>
<dbReference type="PANTHER" id="PTHR11662:SF424">
    <property type="entry name" value="ANION TRANSPORTER 4, CHLOROPLASTIC-RELATED"/>
    <property type="match status" value="1"/>
</dbReference>
<proteinExistence type="inferred from homology"/>
<feature type="transmembrane region" description="Helical" evidence="11">
    <location>
        <begin position="433"/>
        <end position="457"/>
    </location>
</feature>
<dbReference type="InterPro" id="IPR036259">
    <property type="entry name" value="MFS_trans_sf"/>
</dbReference>
<keyword evidence="2" id="KW-0150">Chloroplast</keyword>
<feature type="transmembrane region" description="Helical" evidence="11">
    <location>
        <begin position="303"/>
        <end position="323"/>
    </location>
</feature>
<dbReference type="PROSITE" id="PS50850">
    <property type="entry name" value="MFS"/>
    <property type="match status" value="1"/>
</dbReference>
<dbReference type="InterPro" id="IPR020846">
    <property type="entry name" value="MFS_dom"/>
</dbReference>
<dbReference type="AlphaFoldDB" id="A0AAE1XIH7"/>
<feature type="transmembrane region" description="Helical" evidence="11">
    <location>
        <begin position="230"/>
        <end position="251"/>
    </location>
</feature>
<dbReference type="Gene3D" id="1.20.1250.20">
    <property type="entry name" value="MFS general substrate transporter like domains"/>
    <property type="match status" value="2"/>
</dbReference>
<keyword evidence="7 11" id="KW-0472">Membrane</keyword>
<comment type="caution">
    <text evidence="13">The sequence shown here is derived from an EMBL/GenBank/DDBJ whole genome shotgun (WGS) entry which is preliminary data.</text>
</comment>
<feature type="transmembrane region" description="Helical" evidence="11">
    <location>
        <begin position="76"/>
        <end position="98"/>
    </location>
</feature>
<comment type="similarity">
    <text evidence="9">Belongs to the major facilitator superfamily. Phosphate:H(+) symporter (TC 2.A.1.9) family.</text>
</comment>
<feature type="domain" description="Major facilitator superfamily (MFS) profile" evidence="12">
    <location>
        <begin position="76"/>
        <end position="488"/>
    </location>
</feature>
<feature type="transmembrane region" description="Helical" evidence="11">
    <location>
        <begin position="401"/>
        <end position="421"/>
    </location>
</feature>
<keyword evidence="5" id="KW-0809">Transit peptide</keyword>
<dbReference type="Pfam" id="PF07690">
    <property type="entry name" value="MFS_1"/>
    <property type="match status" value="1"/>
</dbReference>
<name>A0AAE1XIH7_9LAMI</name>
<feature type="transmembrane region" description="Helical" evidence="11">
    <location>
        <begin position="463"/>
        <end position="484"/>
    </location>
</feature>
<evidence type="ECO:0000256" key="2">
    <source>
        <dbReference type="ARBA" id="ARBA00022528"/>
    </source>
</evidence>
<feature type="transmembrane region" description="Helical" evidence="11">
    <location>
        <begin position="343"/>
        <end position="364"/>
    </location>
</feature>
<dbReference type="GO" id="GO:0005315">
    <property type="term" value="F:phosphate transmembrane transporter activity"/>
    <property type="evidence" value="ECO:0007669"/>
    <property type="project" value="UniProtKB-ARBA"/>
</dbReference>
<evidence type="ECO:0000256" key="10">
    <source>
        <dbReference type="ARBA" id="ARBA00054913"/>
    </source>
</evidence>
<organism evidence="13 14">
    <name type="scientific">Sesamum alatum</name>
    <dbReference type="NCBI Taxonomy" id="300844"/>
    <lineage>
        <taxon>Eukaryota</taxon>
        <taxon>Viridiplantae</taxon>
        <taxon>Streptophyta</taxon>
        <taxon>Embryophyta</taxon>
        <taxon>Tracheophyta</taxon>
        <taxon>Spermatophyta</taxon>
        <taxon>Magnoliopsida</taxon>
        <taxon>eudicotyledons</taxon>
        <taxon>Gunneridae</taxon>
        <taxon>Pentapetalae</taxon>
        <taxon>asterids</taxon>
        <taxon>lamiids</taxon>
        <taxon>Lamiales</taxon>
        <taxon>Pedaliaceae</taxon>
        <taxon>Sesamum</taxon>
    </lineage>
</organism>
<dbReference type="EMBL" id="JACGWO010000013">
    <property type="protein sequence ID" value="KAK4412373.1"/>
    <property type="molecule type" value="Genomic_DNA"/>
</dbReference>
<feature type="transmembrane region" description="Helical" evidence="11">
    <location>
        <begin position="167"/>
        <end position="190"/>
    </location>
</feature>
<evidence type="ECO:0000256" key="5">
    <source>
        <dbReference type="ARBA" id="ARBA00022946"/>
    </source>
</evidence>
<accession>A0AAE1XIH7</accession>
<feature type="transmembrane region" description="Helical" evidence="11">
    <location>
        <begin position="110"/>
        <end position="134"/>
    </location>
</feature>
<dbReference type="InterPro" id="IPR011701">
    <property type="entry name" value="MFS"/>
</dbReference>
<gene>
    <name evidence="13" type="ORF">Salat_2884200</name>
</gene>
<dbReference type="Proteomes" id="UP001293254">
    <property type="component" value="Unassembled WGS sequence"/>
</dbReference>
<dbReference type="InterPro" id="IPR050382">
    <property type="entry name" value="MFS_Na/Anion_cotransporter"/>
</dbReference>
<keyword evidence="14" id="KW-1185">Reference proteome</keyword>
<keyword evidence="4 11" id="KW-0812">Transmembrane</keyword>
<reference evidence="13" key="1">
    <citation type="submission" date="2020-06" db="EMBL/GenBank/DDBJ databases">
        <authorList>
            <person name="Li T."/>
            <person name="Hu X."/>
            <person name="Zhang T."/>
            <person name="Song X."/>
            <person name="Zhang H."/>
            <person name="Dai N."/>
            <person name="Sheng W."/>
            <person name="Hou X."/>
            <person name="Wei L."/>
        </authorList>
    </citation>
    <scope>NUCLEOTIDE SEQUENCE</scope>
    <source>
        <strain evidence="13">3651</strain>
        <tissue evidence="13">Leaf</tissue>
    </source>
</reference>
<sequence length="496" mass="53354">MVGLTSTISSIRQSAAPCFSAAGSGAILFPFKISNSGLNRTRASSNDAQSIANTGGSNEFREPSFAEFITSERVKVVAMLALALVLCNADRVVMSVAIVPLSISRGWRQAFGGIVQSSFLWGYLISPIAGGTLVDHYGGKVVMAWGVALWSLATLLTPWAAETSLLALLAMRMLLGIAEGVALPCMNNMIARWFPQTERSRAVGLAMAGFQLGSAIGLTLSPIIMSQGGMYGPFVIFGLSGFLWVLVWVSATASTPDRSSQISMHELRYILNSSSVPSLSKNQPKTRQAIPPFRRLLSKLPTWSLIIANAMHSWGFFVILSWMPIYFRTLYNVDLRQAAWFSAVPWSMMALVGYFAGVLSDMMIQSGISVTLTRKIMQSIGFIGPGLALIGLTKARTPYTASAWLTVAVGLKAFSHCGFLVNLQEIAPQFSGVLHGMSNTGGTLAAIVGTVGAGFFVELMGSFKGFLLLTAYLYFSAALFWNVFSTGERVNFDETA</sequence>
<keyword evidence="3" id="KW-0934">Plastid</keyword>
<evidence type="ECO:0000256" key="11">
    <source>
        <dbReference type="SAM" id="Phobius"/>
    </source>
</evidence>
<dbReference type="CDD" id="cd17380">
    <property type="entry name" value="MFS_SLC17A9_like"/>
    <property type="match status" value="1"/>
</dbReference>
<evidence type="ECO:0000259" key="12">
    <source>
        <dbReference type="PROSITE" id="PS50850"/>
    </source>
</evidence>
<dbReference type="SUPFAM" id="SSF103473">
    <property type="entry name" value="MFS general substrate transporter"/>
    <property type="match status" value="1"/>
</dbReference>
<dbReference type="FunFam" id="1.20.1250.20:FF:000142">
    <property type="entry name" value="probable anion transporter 3, chloroplastic"/>
    <property type="match status" value="1"/>
</dbReference>
<comment type="subcellular location">
    <subcellularLocation>
        <location evidence="1">Plastid</location>
        <location evidence="1">Chloroplast membrane</location>
        <topology evidence="1">Multi-pass membrane protein</topology>
    </subcellularLocation>
</comment>
<comment type="similarity">
    <text evidence="8">Belongs to the major facilitator superfamily. Sodium/anion cotransporter (TC 2.A.1.14) family.</text>
</comment>
<evidence type="ECO:0000313" key="13">
    <source>
        <dbReference type="EMBL" id="KAK4412373.1"/>
    </source>
</evidence>
<protein>
    <submittedName>
        <fullName evidence="13">Anion transporter 4, chloroplastic</fullName>
    </submittedName>
</protein>